<dbReference type="GO" id="GO:0002100">
    <property type="term" value="P:tRNA wobble adenosine to inosine editing"/>
    <property type="evidence" value="ECO:0007669"/>
    <property type="project" value="UniProtKB-UniRule"/>
</dbReference>
<reference evidence="12" key="1">
    <citation type="journal article" date="2010" name="BMC Genomics">
        <title>A genomic perspective on the potential of Actinobacillus succinogenes for industrial succinate production.</title>
        <authorList>
            <person name="McKinlay J.B."/>
            <person name="Laivenieks M."/>
            <person name="Schindler B.D."/>
            <person name="McKinlay A.A."/>
            <person name="Siddaramappa S."/>
            <person name="Challacombe J.F."/>
            <person name="Lowry S.R."/>
            <person name="Clum A."/>
            <person name="Lapidus A.L."/>
            <person name="Burkhart K.B."/>
            <person name="Harkins V."/>
            <person name="Vieille C."/>
        </authorList>
    </citation>
    <scope>NUCLEOTIDE SEQUENCE [LARGE SCALE GENOMIC DNA]</scope>
    <source>
        <strain evidence="12">ATCC 55618 / DSM 22257 / CCUG 43843 / 130Z</strain>
    </source>
</reference>
<dbReference type="Gene3D" id="3.40.140.10">
    <property type="entry name" value="Cytidine Deaminase, domain 2"/>
    <property type="match status" value="1"/>
</dbReference>
<keyword evidence="4 8" id="KW-0479">Metal-binding</keyword>
<evidence type="ECO:0000256" key="3">
    <source>
        <dbReference type="ARBA" id="ARBA00022694"/>
    </source>
</evidence>
<organism evidence="11 12">
    <name type="scientific">Actinobacillus succinogenes (strain ATCC 55618 / DSM 22257 / CCUG 43843 / 130Z)</name>
    <dbReference type="NCBI Taxonomy" id="339671"/>
    <lineage>
        <taxon>Bacteria</taxon>
        <taxon>Pseudomonadati</taxon>
        <taxon>Pseudomonadota</taxon>
        <taxon>Gammaproteobacteria</taxon>
        <taxon>Pasteurellales</taxon>
        <taxon>Pasteurellaceae</taxon>
        <taxon>Actinobacillus</taxon>
    </lineage>
</organism>
<evidence type="ECO:0000256" key="1">
    <source>
        <dbReference type="ARBA" id="ARBA00010669"/>
    </source>
</evidence>
<comment type="function">
    <text evidence="8">Catalyzes the deamination of adenosine to inosine at the wobble position 34 of tRNA(Arg2).</text>
</comment>
<comment type="cofactor">
    <cofactor evidence="8">
        <name>Zn(2+)</name>
        <dbReference type="ChEBI" id="CHEBI:29105"/>
    </cofactor>
    <text evidence="8">Binds 1 zinc ion per subunit.</text>
</comment>
<evidence type="ECO:0000256" key="6">
    <source>
        <dbReference type="ARBA" id="ARBA00022833"/>
    </source>
</evidence>
<dbReference type="RefSeq" id="WP_012072475.1">
    <property type="nucleotide sequence ID" value="NC_009655.1"/>
</dbReference>
<keyword evidence="12" id="KW-1185">Reference proteome</keyword>
<dbReference type="NCBIfam" id="NF008113">
    <property type="entry name" value="PRK10860.1"/>
    <property type="match status" value="1"/>
</dbReference>
<keyword evidence="3 8" id="KW-0819">tRNA processing</keyword>
<dbReference type="PANTHER" id="PTHR11079">
    <property type="entry name" value="CYTOSINE DEAMINASE FAMILY MEMBER"/>
    <property type="match status" value="1"/>
</dbReference>
<keyword evidence="6 8" id="KW-0862">Zinc</keyword>
<feature type="region of interest" description="Disordered" evidence="9">
    <location>
        <begin position="163"/>
        <end position="182"/>
    </location>
</feature>
<dbReference type="HOGENOM" id="CLU_025810_3_0_6"/>
<feature type="domain" description="CMP/dCMP-type deaminase" evidence="10">
    <location>
        <begin position="11"/>
        <end position="123"/>
    </location>
</feature>
<evidence type="ECO:0000256" key="7">
    <source>
        <dbReference type="ARBA" id="ARBA00048045"/>
    </source>
</evidence>
<dbReference type="SUPFAM" id="SSF53927">
    <property type="entry name" value="Cytidine deaminase-like"/>
    <property type="match status" value="1"/>
</dbReference>
<feature type="binding site" evidence="8">
    <location>
        <position position="96"/>
    </location>
    <ligand>
        <name>Zn(2+)</name>
        <dbReference type="ChEBI" id="CHEBI:29105"/>
        <note>catalytic</note>
    </ligand>
</feature>
<dbReference type="InterPro" id="IPR028883">
    <property type="entry name" value="tRNA_aden_deaminase"/>
</dbReference>
<dbReference type="KEGG" id="asu:Asuc_0724"/>
<evidence type="ECO:0000256" key="2">
    <source>
        <dbReference type="ARBA" id="ARBA00011738"/>
    </source>
</evidence>
<evidence type="ECO:0000313" key="12">
    <source>
        <dbReference type="Proteomes" id="UP000001114"/>
    </source>
</evidence>
<proteinExistence type="inferred from homology"/>
<accession>A6VM99</accession>
<dbReference type="GO" id="GO:0052717">
    <property type="term" value="F:tRNA-specific adenosine-34 deaminase activity"/>
    <property type="evidence" value="ECO:0007669"/>
    <property type="project" value="UniProtKB-UniRule"/>
</dbReference>
<evidence type="ECO:0000256" key="5">
    <source>
        <dbReference type="ARBA" id="ARBA00022801"/>
    </source>
</evidence>
<evidence type="ECO:0000313" key="11">
    <source>
        <dbReference type="EMBL" id="ABR74096.1"/>
    </source>
</evidence>
<dbReference type="EMBL" id="CP000746">
    <property type="protein sequence ID" value="ABR74096.1"/>
    <property type="molecule type" value="Genomic_DNA"/>
</dbReference>
<comment type="subunit">
    <text evidence="2 8">Homodimer.</text>
</comment>
<dbReference type="PROSITE" id="PS00903">
    <property type="entry name" value="CYT_DCMP_DEAMINASES_1"/>
    <property type="match status" value="1"/>
</dbReference>
<feature type="active site" description="Proton donor" evidence="8">
    <location>
        <position position="65"/>
    </location>
</feature>
<comment type="similarity">
    <text evidence="1">Belongs to the cytidine and deoxycytidylate deaminase family. ADAT2 subfamily.</text>
</comment>
<dbReference type="GO" id="GO:0008270">
    <property type="term" value="F:zinc ion binding"/>
    <property type="evidence" value="ECO:0007669"/>
    <property type="project" value="UniProtKB-UniRule"/>
</dbReference>
<dbReference type="PROSITE" id="PS51747">
    <property type="entry name" value="CYT_DCMP_DEAMINASES_2"/>
    <property type="match status" value="1"/>
</dbReference>
<comment type="catalytic activity">
    <reaction evidence="7 8">
        <text>adenosine(34) in tRNA + H2O + H(+) = inosine(34) in tRNA + NH4(+)</text>
        <dbReference type="Rhea" id="RHEA:43168"/>
        <dbReference type="Rhea" id="RHEA-COMP:10373"/>
        <dbReference type="Rhea" id="RHEA-COMP:10374"/>
        <dbReference type="ChEBI" id="CHEBI:15377"/>
        <dbReference type="ChEBI" id="CHEBI:15378"/>
        <dbReference type="ChEBI" id="CHEBI:28938"/>
        <dbReference type="ChEBI" id="CHEBI:74411"/>
        <dbReference type="ChEBI" id="CHEBI:82852"/>
        <dbReference type="EC" id="3.5.4.33"/>
    </reaction>
</comment>
<name>A6VM99_ACTSZ</name>
<evidence type="ECO:0000259" key="10">
    <source>
        <dbReference type="PROSITE" id="PS51747"/>
    </source>
</evidence>
<sequence>MNTSIPQNQTTLDEFFMNHALALADKARMLGEIPVGAVLVDEHNQIIGEGWNLSIIHSDPTAHAEIVALRRGAQKIQNYRLLNCTLYVTLEPCTMCAGAILHSRIKRLVFGAADEKTGAVGSRFHFFEDYKMNHVIEVTGGVLAEKCGQKLSDFFKMRRQQQKMKKSARQATLKTTEENEEK</sequence>
<dbReference type="eggNOG" id="COG0590">
    <property type="taxonomic scope" value="Bacteria"/>
</dbReference>
<dbReference type="Pfam" id="PF00383">
    <property type="entry name" value="dCMP_cyt_deam_1"/>
    <property type="match status" value="1"/>
</dbReference>
<feature type="binding site" evidence="8">
    <location>
        <position position="93"/>
    </location>
    <ligand>
        <name>Zn(2+)</name>
        <dbReference type="ChEBI" id="CHEBI:29105"/>
        <note>catalytic</note>
    </ligand>
</feature>
<dbReference type="InterPro" id="IPR002125">
    <property type="entry name" value="CMP_dCMP_dom"/>
</dbReference>
<dbReference type="InterPro" id="IPR016192">
    <property type="entry name" value="APOBEC/CMP_deaminase_Zn-bd"/>
</dbReference>
<evidence type="ECO:0000256" key="4">
    <source>
        <dbReference type="ARBA" id="ARBA00022723"/>
    </source>
</evidence>
<evidence type="ECO:0000256" key="9">
    <source>
        <dbReference type="SAM" id="MobiDB-lite"/>
    </source>
</evidence>
<dbReference type="FunFam" id="3.40.140.10:FF:000005">
    <property type="entry name" value="tRNA-specific adenosine deaminase"/>
    <property type="match status" value="1"/>
</dbReference>
<dbReference type="EC" id="3.5.4.33" evidence="8"/>
<dbReference type="HAMAP" id="MF_00972">
    <property type="entry name" value="tRNA_aden_deaminase"/>
    <property type="match status" value="1"/>
</dbReference>
<dbReference type="Proteomes" id="UP000001114">
    <property type="component" value="Chromosome"/>
</dbReference>
<protein>
    <recommendedName>
        <fullName evidence="8">tRNA-specific adenosine deaminase</fullName>
        <ecNumber evidence="8">3.5.4.33</ecNumber>
    </recommendedName>
</protein>
<evidence type="ECO:0000256" key="8">
    <source>
        <dbReference type="HAMAP-Rule" id="MF_00972"/>
    </source>
</evidence>
<dbReference type="PANTHER" id="PTHR11079:SF202">
    <property type="entry name" value="TRNA-SPECIFIC ADENOSINE DEAMINASE"/>
    <property type="match status" value="1"/>
</dbReference>
<gene>
    <name evidence="8" type="primary">tadA</name>
    <name evidence="11" type="ordered locus">Asuc_0724</name>
</gene>
<feature type="binding site" evidence="8">
    <location>
        <position position="63"/>
    </location>
    <ligand>
        <name>Zn(2+)</name>
        <dbReference type="ChEBI" id="CHEBI:29105"/>
        <note>catalytic</note>
    </ligand>
</feature>
<keyword evidence="5 8" id="KW-0378">Hydrolase</keyword>
<dbReference type="AlphaFoldDB" id="A6VM99"/>
<dbReference type="STRING" id="339671.Asuc_0724"/>
<dbReference type="InterPro" id="IPR016193">
    <property type="entry name" value="Cytidine_deaminase-like"/>
</dbReference>
<dbReference type="CDD" id="cd01285">
    <property type="entry name" value="nucleoside_deaminase"/>
    <property type="match status" value="1"/>
</dbReference>